<evidence type="ECO:0000256" key="1">
    <source>
        <dbReference type="SAM" id="MobiDB-lite"/>
    </source>
</evidence>
<dbReference type="InterPro" id="IPR032567">
    <property type="entry name" value="RTL1-rel"/>
</dbReference>
<feature type="region of interest" description="Disordered" evidence="1">
    <location>
        <begin position="228"/>
        <end position="263"/>
    </location>
</feature>
<dbReference type="Pfam" id="PF08284">
    <property type="entry name" value="RVP_2"/>
    <property type="match status" value="1"/>
</dbReference>
<evidence type="ECO:0000313" key="3">
    <source>
        <dbReference type="Proteomes" id="UP000827889"/>
    </source>
</evidence>
<gene>
    <name evidence="4" type="primary">LOC125314113</name>
</gene>
<dbReference type="PANTHER" id="PTHR15503:SF45">
    <property type="entry name" value="RNA-DIRECTED DNA POLYMERASE HOMOLOG"/>
    <property type="match status" value="1"/>
</dbReference>
<dbReference type="PANTHER" id="PTHR15503">
    <property type="entry name" value="LDOC1 RELATED"/>
    <property type="match status" value="1"/>
</dbReference>
<dbReference type="Pfam" id="PF03732">
    <property type="entry name" value="Retrotrans_gag"/>
    <property type="match status" value="1"/>
</dbReference>
<accession>A0ABM3H4N2</accession>
<organism evidence="3 4">
    <name type="scientific">Rhodamnia argentea</name>
    <dbReference type="NCBI Taxonomy" id="178133"/>
    <lineage>
        <taxon>Eukaryota</taxon>
        <taxon>Viridiplantae</taxon>
        <taxon>Streptophyta</taxon>
        <taxon>Embryophyta</taxon>
        <taxon>Tracheophyta</taxon>
        <taxon>Spermatophyta</taxon>
        <taxon>Magnoliopsida</taxon>
        <taxon>eudicotyledons</taxon>
        <taxon>Gunneridae</taxon>
        <taxon>Pentapetalae</taxon>
        <taxon>rosids</taxon>
        <taxon>malvids</taxon>
        <taxon>Myrtales</taxon>
        <taxon>Myrtaceae</taxon>
        <taxon>Myrtoideae</taxon>
        <taxon>Myrteae</taxon>
        <taxon>Australasian group</taxon>
        <taxon>Rhodamnia</taxon>
    </lineage>
</organism>
<feature type="domain" description="Retrotransposon gag" evidence="2">
    <location>
        <begin position="96"/>
        <end position="191"/>
    </location>
</feature>
<dbReference type="InterPro" id="IPR005162">
    <property type="entry name" value="Retrotrans_gag_dom"/>
</dbReference>
<sequence>MVGILQALRAIGDLMGQQVRNRNAAAATVAGAPPVNQPVGVVNDGYLAERLVEQFLKLKPPKFSRSGDPEAAISWIEELEKAFDLLRCTNEDKVILAVYRLQGTASTWWRASKDRVFPEGTVPTWDAFVEAFNGKYFSDNVRDQKMAEFFRLRRNRMTIDRYEARFEKLSKYAPRLVEDPMDRARRFRDKLKPEIEVCLIPFNPKDYNDLYERAQMVEQDLIERAAASRSRFAPSNRRDIRQGKRPMQGNRFNVPPNRRGVISKPMPRRDDVCRLCNQRYGSAPCGMRGVCFGCGRRGHLVSTPLKDIVIAAVSRPGCRLVVDGHESEIDLVVLEMYDFDLIVGMDWLTKQRATMDCYHKAIQFRPLDGAGFEFVGNQGGTSIVVISSLEATRLLESGCQGYLAAIVDTSIGETKLEDIAVVCEFPDVFPEELPGLPPKREMEFVIELALGTEPISKALYRMTLSDLMELKVQLSAPVRHHGEHPCCSSRRRTGL</sequence>
<name>A0ABM3H4N2_9MYRT</name>
<proteinExistence type="predicted"/>
<evidence type="ECO:0000259" key="2">
    <source>
        <dbReference type="Pfam" id="PF03732"/>
    </source>
</evidence>
<dbReference type="RefSeq" id="XP_048131544.1">
    <property type="nucleotide sequence ID" value="XM_048275587.1"/>
</dbReference>
<protein>
    <submittedName>
        <fullName evidence="4">Uncharacterized protein LOC125314113</fullName>
    </submittedName>
</protein>
<keyword evidence="3" id="KW-1185">Reference proteome</keyword>
<reference evidence="4" key="1">
    <citation type="submission" date="2025-08" db="UniProtKB">
        <authorList>
            <consortium name="RefSeq"/>
        </authorList>
    </citation>
    <scope>IDENTIFICATION</scope>
    <source>
        <tissue evidence="4">Leaf</tissue>
    </source>
</reference>
<dbReference type="InterPro" id="IPR021109">
    <property type="entry name" value="Peptidase_aspartic_dom_sf"/>
</dbReference>
<dbReference type="GeneID" id="125314113"/>
<dbReference type="Proteomes" id="UP000827889">
    <property type="component" value="Chromosome 3"/>
</dbReference>
<evidence type="ECO:0000313" key="4">
    <source>
        <dbReference type="RefSeq" id="XP_048131544.1"/>
    </source>
</evidence>
<dbReference type="Gene3D" id="2.40.70.10">
    <property type="entry name" value="Acid Proteases"/>
    <property type="match status" value="1"/>
</dbReference>